<dbReference type="Proteomes" id="UP001481170">
    <property type="component" value="Chromosome"/>
</dbReference>
<keyword evidence="1" id="KW-0547">Nucleotide-binding</keyword>
<name>A0ACD5GD20_ECOLX</name>
<accession>A0ACD5GD20</accession>
<gene>
    <name evidence="1" type="ORF">ABTZ31_000420</name>
</gene>
<reference evidence="1" key="1">
    <citation type="submission" date="2025-01" db="EMBL/GenBank/DDBJ databases">
        <authorList>
            <person name="Sun R."/>
            <person name="Lian X."/>
        </authorList>
    </citation>
    <scope>NUCLEOTIDE SEQUENCE</scope>
    <source>
        <strain evidence="1">PS2Canimalfeces12</strain>
    </source>
</reference>
<sequence>MQTSDTRALPLLCARSVYKQYSGVNVLKGIDFTLHQGEVHALLGGNGAGKSTLMKIIAGITPADSGTLEIEGNNYVRLTPVHAHQLGIYLVPQEPLLFPSLSIKENILFGLAKKQLSMQKMKNLLAALGCQFDLHSLAGSLDVADRQMVEILRGLMRDGTIALSGKTSELSTDDIIQAITPAVREKSLSASQKLWLELPGNRPQHAAGTPVLTLENLTGEGFRNVSLTLNAGEILGLAGLVGAGRTELAETLYGLRTLRGGRIMLNGKEINKLSTGERLLRGLVYLPEDRQSSGLNLDASLAWNVCALTHNLRGFWAKTAKDNATLERYRRALNIKFNQPEQAARTLSGGNQQKILIAKCLEASPQVLIVDEPTRGVDVSARNDIYQLLRSIAAQNVAVLLISSDLEEIELMADRVYVMHQGEITHSALTERDINVETIMRVAFGDSQRQEASC</sequence>
<proteinExistence type="predicted"/>
<evidence type="ECO:0000313" key="1">
    <source>
        <dbReference type="EMBL" id="XOW92414.1"/>
    </source>
</evidence>
<protein>
    <submittedName>
        <fullName evidence="1">Autoinducer 2 ABC transporter ATP-binding protein LsrA</fullName>
    </submittedName>
</protein>
<organism evidence="1 2">
    <name type="scientific">Escherichia coli</name>
    <dbReference type="NCBI Taxonomy" id="562"/>
    <lineage>
        <taxon>Bacteria</taxon>
        <taxon>Pseudomonadati</taxon>
        <taxon>Pseudomonadota</taxon>
        <taxon>Gammaproteobacteria</taxon>
        <taxon>Enterobacterales</taxon>
        <taxon>Enterobacteriaceae</taxon>
        <taxon>Escherichia</taxon>
    </lineage>
</organism>
<keyword evidence="1" id="KW-0067">ATP-binding</keyword>
<dbReference type="EMBL" id="CP180600">
    <property type="protein sequence ID" value="XOW92414.1"/>
    <property type="molecule type" value="Genomic_DNA"/>
</dbReference>
<evidence type="ECO:0000313" key="2">
    <source>
        <dbReference type="Proteomes" id="UP001481170"/>
    </source>
</evidence>